<evidence type="ECO:0000256" key="1">
    <source>
        <dbReference type="ARBA" id="ARBA00022801"/>
    </source>
</evidence>
<evidence type="ECO:0000313" key="5">
    <source>
        <dbReference type="Proteomes" id="UP000230864"/>
    </source>
</evidence>
<gene>
    <name evidence="4" type="ORF">COS25_01710</name>
</gene>
<feature type="short sequence motif" description="HXTX 2" evidence="2">
    <location>
        <begin position="130"/>
        <end position="133"/>
    </location>
</feature>
<comment type="catalytic activity">
    <reaction evidence="2">
        <text>a 3'-end 2',3'-cyclophospho-ribonucleotide-RNA + H2O = a 3'-end 2'-phospho-ribonucleotide-RNA + H(+)</text>
        <dbReference type="Rhea" id="RHEA:11828"/>
        <dbReference type="Rhea" id="RHEA-COMP:10464"/>
        <dbReference type="Rhea" id="RHEA-COMP:17353"/>
        <dbReference type="ChEBI" id="CHEBI:15377"/>
        <dbReference type="ChEBI" id="CHEBI:15378"/>
        <dbReference type="ChEBI" id="CHEBI:83064"/>
        <dbReference type="ChEBI" id="CHEBI:173113"/>
        <dbReference type="EC" id="3.1.4.58"/>
    </reaction>
</comment>
<feature type="domain" description="Phosphoesterase HXTX" evidence="3">
    <location>
        <begin position="11"/>
        <end position="92"/>
    </location>
</feature>
<proteinExistence type="inferred from homology"/>
<protein>
    <recommendedName>
        <fullName evidence="2">RNA 2',3'-cyclic phosphodiesterase</fullName>
        <shortName evidence="2">RNA 2',3'-CPDase</shortName>
        <ecNumber evidence="2">3.1.4.58</ecNumber>
    </recommendedName>
</protein>
<evidence type="ECO:0000259" key="3">
    <source>
        <dbReference type="Pfam" id="PF02834"/>
    </source>
</evidence>
<dbReference type="GO" id="GO:0004113">
    <property type="term" value="F:2',3'-cyclic-nucleotide 3'-phosphodiesterase activity"/>
    <property type="evidence" value="ECO:0007669"/>
    <property type="project" value="InterPro"/>
</dbReference>
<dbReference type="InterPro" id="IPR009097">
    <property type="entry name" value="Cyclic_Pdiesterase"/>
</dbReference>
<sequence>MKHRIFIAINLPGDIKKKLADYQGKWLELPCRWTRKENLHITLMFLGYLSDEELVEICKTTKEVALLNPSFTINLNKICYGPPKKMPPRMVWVEGEKSEGLGKLQNNLENSLLATPFKGPKNDVRPYAPHITLGRIKTWEFRKIEPEERPEMNEEINLNFEVNSIDVMESELKRGGPEYTILESFPFRE</sequence>
<dbReference type="Proteomes" id="UP000230864">
    <property type="component" value="Unassembled WGS sequence"/>
</dbReference>
<organism evidence="4 5">
    <name type="scientific">Candidatus Nealsonbacteria bacterium CG02_land_8_20_14_3_00_37_10</name>
    <dbReference type="NCBI Taxonomy" id="1974699"/>
    <lineage>
        <taxon>Bacteria</taxon>
        <taxon>Candidatus Nealsoniibacteriota</taxon>
    </lineage>
</organism>
<feature type="active site" description="Proton acceptor" evidence="2">
    <location>
        <position position="130"/>
    </location>
</feature>
<evidence type="ECO:0000256" key="2">
    <source>
        <dbReference type="HAMAP-Rule" id="MF_01940"/>
    </source>
</evidence>
<dbReference type="InterPro" id="IPR004175">
    <property type="entry name" value="RNA_CPDase"/>
</dbReference>
<dbReference type="HAMAP" id="MF_01940">
    <property type="entry name" value="RNA_CPDase"/>
    <property type="match status" value="1"/>
</dbReference>
<feature type="short sequence motif" description="HXTX 1" evidence="2">
    <location>
        <begin position="40"/>
        <end position="43"/>
    </location>
</feature>
<dbReference type="PANTHER" id="PTHR35561:SF1">
    <property type="entry name" value="RNA 2',3'-CYCLIC PHOSPHODIESTERASE"/>
    <property type="match status" value="1"/>
</dbReference>
<dbReference type="PANTHER" id="PTHR35561">
    <property type="entry name" value="RNA 2',3'-CYCLIC PHOSPHODIESTERASE"/>
    <property type="match status" value="1"/>
</dbReference>
<comment type="function">
    <text evidence="2">Hydrolyzes RNA 2',3'-cyclic phosphodiester to an RNA 2'-phosphomonoester.</text>
</comment>
<comment type="caution">
    <text evidence="4">The sequence shown here is derived from an EMBL/GenBank/DDBJ whole genome shotgun (WGS) entry which is preliminary data.</text>
</comment>
<dbReference type="EMBL" id="PETZ01000032">
    <property type="protein sequence ID" value="PIV45083.1"/>
    <property type="molecule type" value="Genomic_DNA"/>
</dbReference>
<dbReference type="InterPro" id="IPR014051">
    <property type="entry name" value="Phosphoesterase_HXTX"/>
</dbReference>
<dbReference type="NCBIfam" id="TIGR02258">
    <property type="entry name" value="2_5_ligase"/>
    <property type="match status" value="1"/>
</dbReference>
<comment type="similarity">
    <text evidence="2">Belongs to the 2H phosphoesterase superfamily. ThpR family.</text>
</comment>
<dbReference type="AlphaFoldDB" id="A0A2M7D9F8"/>
<dbReference type="SUPFAM" id="SSF55144">
    <property type="entry name" value="LigT-like"/>
    <property type="match status" value="1"/>
</dbReference>
<feature type="active site" description="Proton donor" evidence="2">
    <location>
        <position position="40"/>
    </location>
</feature>
<dbReference type="GO" id="GO:0008664">
    <property type="term" value="F:RNA 2',3'-cyclic 3'-phosphodiesterase activity"/>
    <property type="evidence" value="ECO:0007669"/>
    <property type="project" value="UniProtKB-EC"/>
</dbReference>
<dbReference type="Pfam" id="PF02834">
    <property type="entry name" value="LigT_PEase"/>
    <property type="match status" value="2"/>
</dbReference>
<dbReference type="EC" id="3.1.4.58" evidence="2"/>
<name>A0A2M7D9F8_9BACT</name>
<accession>A0A2M7D9F8</accession>
<feature type="domain" description="Phosphoesterase HXTX" evidence="3">
    <location>
        <begin position="98"/>
        <end position="179"/>
    </location>
</feature>
<evidence type="ECO:0000313" key="4">
    <source>
        <dbReference type="EMBL" id="PIV45083.1"/>
    </source>
</evidence>
<dbReference type="Gene3D" id="3.90.1140.10">
    <property type="entry name" value="Cyclic phosphodiesterase"/>
    <property type="match status" value="1"/>
</dbReference>
<reference evidence="5" key="1">
    <citation type="submission" date="2017-09" db="EMBL/GenBank/DDBJ databases">
        <title>Depth-based differentiation of microbial function through sediment-hosted aquifers and enrichment of novel symbionts in the deep terrestrial subsurface.</title>
        <authorList>
            <person name="Probst A.J."/>
            <person name="Ladd B."/>
            <person name="Jarett J.K."/>
            <person name="Geller-Mcgrath D.E."/>
            <person name="Sieber C.M.K."/>
            <person name="Emerson J.B."/>
            <person name="Anantharaman K."/>
            <person name="Thomas B.C."/>
            <person name="Malmstrom R."/>
            <person name="Stieglmeier M."/>
            <person name="Klingl A."/>
            <person name="Woyke T."/>
            <person name="Ryan C.M."/>
            <person name="Banfield J.F."/>
        </authorList>
    </citation>
    <scope>NUCLEOTIDE SEQUENCE [LARGE SCALE GENOMIC DNA]</scope>
</reference>
<keyword evidence="1 2" id="KW-0378">Hydrolase</keyword>